<feature type="transmembrane region" description="Helical" evidence="1">
    <location>
        <begin position="21"/>
        <end position="40"/>
    </location>
</feature>
<proteinExistence type="predicted"/>
<name>A0A2U0SFP6_9SPHN</name>
<evidence type="ECO:0000256" key="1">
    <source>
        <dbReference type="SAM" id="Phobius"/>
    </source>
</evidence>
<reference evidence="2 3" key="1">
    <citation type="submission" date="2018-05" db="EMBL/GenBank/DDBJ databases">
        <title>Description of Sphingomonas pokkalii sp nov, isolated from the rhizosphere of saline tolerant pokkali rice and its draft genome analysis.</title>
        <authorList>
            <person name="Menon R."/>
            <person name="Kumari S."/>
            <person name="Rameshkumar N."/>
        </authorList>
    </citation>
    <scope>NUCLEOTIDE SEQUENCE [LARGE SCALE GENOMIC DNA]</scope>
    <source>
        <strain evidence="2 3">L3B27</strain>
    </source>
</reference>
<gene>
    <name evidence="2" type="ORF">DD559_13310</name>
</gene>
<evidence type="ECO:0000313" key="3">
    <source>
        <dbReference type="Proteomes" id="UP000245890"/>
    </source>
</evidence>
<evidence type="ECO:0000313" key="2">
    <source>
        <dbReference type="EMBL" id="PVX30188.1"/>
    </source>
</evidence>
<keyword evidence="1" id="KW-1133">Transmembrane helix</keyword>
<feature type="transmembrane region" description="Helical" evidence="1">
    <location>
        <begin position="130"/>
        <end position="148"/>
    </location>
</feature>
<keyword evidence="3" id="KW-1185">Reference proteome</keyword>
<sequence length="152" mass="15289">MGKGIGAARDYRTSIDGVGKALGAGSLLGGLLILMLLIGTGQRAPLALVTGVLLGAIFAGIALAAVGGPIWLVLHALGLRRGRYAAVLTGALGLGLYLGAQGYGTALYTIAPIDTRNWLVGLALKGAQSLAVGLIAAGIGLAMWRIAYRPEA</sequence>
<keyword evidence="1" id="KW-0472">Membrane</keyword>
<feature type="transmembrane region" description="Helical" evidence="1">
    <location>
        <begin position="86"/>
        <end position="110"/>
    </location>
</feature>
<keyword evidence="1" id="KW-0812">Transmembrane</keyword>
<dbReference type="Proteomes" id="UP000245890">
    <property type="component" value="Unassembled WGS sequence"/>
</dbReference>
<dbReference type="RefSeq" id="WP_116469601.1">
    <property type="nucleotide sequence ID" value="NZ_QENQ01000001.1"/>
</dbReference>
<organism evidence="2 3">
    <name type="scientific">Sphingomonas pokkalii</name>
    <dbReference type="NCBI Taxonomy" id="2175090"/>
    <lineage>
        <taxon>Bacteria</taxon>
        <taxon>Pseudomonadati</taxon>
        <taxon>Pseudomonadota</taxon>
        <taxon>Alphaproteobacteria</taxon>
        <taxon>Sphingomonadales</taxon>
        <taxon>Sphingomonadaceae</taxon>
        <taxon>Sphingomonas</taxon>
    </lineage>
</organism>
<feature type="transmembrane region" description="Helical" evidence="1">
    <location>
        <begin position="46"/>
        <end position="74"/>
    </location>
</feature>
<accession>A0A2U0SFP6</accession>
<comment type="caution">
    <text evidence="2">The sequence shown here is derived from an EMBL/GenBank/DDBJ whole genome shotgun (WGS) entry which is preliminary data.</text>
</comment>
<protein>
    <submittedName>
        <fullName evidence="2">Uncharacterized protein</fullName>
    </submittedName>
</protein>
<dbReference type="AlphaFoldDB" id="A0A2U0SFP6"/>
<dbReference type="EMBL" id="QENQ01000001">
    <property type="protein sequence ID" value="PVX30188.1"/>
    <property type="molecule type" value="Genomic_DNA"/>
</dbReference>